<feature type="transmembrane region" description="Helical" evidence="2">
    <location>
        <begin position="867"/>
        <end position="887"/>
    </location>
</feature>
<feature type="transmembrane region" description="Helical" evidence="2">
    <location>
        <begin position="256"/>
        <end position="279"/>
    </location>
</feature>
<feature type="transmembrane region" description="Helical" evidence="2">
    <location>
        <begin position="662"/>
        <end position="682"/>
    </location>
</feature>
<keyword evidence="2" id="KW-0812">Transmembrane</keyword>
<feature type="transmembrane region" description="Helical" evidence="2">
    <location>
        <begin position="431"/>
        <end position="450"/>
    </location>
</feature>
<accession>A0A7I8VA72</accession>
<feature type="transmembrane region" description="Helical" evidence="2">
    <location>
        <begin position="893"/>
        <end position="913"/>
    </location>
</feature>
<dbReference type="EMBL" id="CAJFCJ010000002">
    <property type="protein sequence ID" value="CAD5112110.1"/>
    <property type="molecule type" value="Genomic_DNA"/>
</dbReference>
<evidence type="ECO:0000256" key="2">
    <source>
        <dbReference type="SAM" id="Phobius"/>
    </source>
</evidence>
<feature type="transmembrane region" description="Helical" evidence="2">
    <location>
        <begin position="541"/>
        <end position="562"/>
    </location>
</feature>
<feature type="transmembrane region" description="Helical" evidence="2">
    <location>
        <begin position="1328"/>
        <end position="1350"/>
    </location>
</feature>
<dbReference type="Proteomes" id="UP000549394">
    <property type="component" value="Unassembled WGS sequence"/>
</dbReference>
<feature type="region of interest" description="Disordered" evidence="1">
    <location>
        <begin position="1047"/>
        <end position="1070"/>
    </location>
</feature>
<feature type="compositionally biased region" description="Polar residues" evidence="1">
    <location>
        <begin position="1050"/>
        <end position="1070"/>
    </location>
</feature>
<feature type="compositionally biased region" description="Polar residues" evidence="1">
    <location>
        <begin position="998"/>
        <end position="1016"/>
    </location>
</feature>
<feature type="transmembrane region" description="Helical" evidence="2">
    <location>
        <begin position="688"/>
        <end position="719"/>
    </location>
</feature>
<feature type="region of interest" description="Disordered" evidence="1">
    <location>
        <begin position="997"/>
        <end position="1016"/>
    </location>
</feature>
<keyword evidence="4" id="KW-1185">Reference proteome</keyword>
<feature type="transmembrane region" description="Helical" evidence="2">
    <location>
        <begin position="568"/>
        <end position="593"/>
    </location>
</feature>
<evidence type="ECO:0000313" key="3">
    <source>
        <dbReference type="EMBL" id="CAD5112110.1"/>
    </source>
</evidence>
<keyword evidence="2" id="KW-1133">Transmembrane helix</keyword>
<reference evidence="3 4" key="1">
    <citation type="submission" date="2020-08" db="EMBL/GenBank/DDBJ databases">
        <authorList>
            <person name="Hejnol A."/>
        </authorList>
    </citation>
    <scope>NUCLEOTIDE SEQUENCE [LARGE SCALE GENOMIC DNA]</scope>
</reference>
<protein>
    <submittedName>
        <fullName evidence="3">DgyrCDS1351</fullName>
    </submittedName>
</protein>
<dbReference type="OrthoDB" id="5965014at2759"/>
<feature type="transmembrane region" description="Helical" evidence="2">
    <location>
        <begin position="493"/>
        <end position="514"/>
    </location>
</feature>
<evidence type="ECO:0000313" key="4">
    <source>
        <dbReference type="Proteomes" id="UP000549394"/>
    </source>
</evidence>
<proteinExistence type="predicted"/>
<comment type="caution">
    <text evidence="3">The sequence shown here is derived from an EMBL/GenBank/DDBJ whole genome shotgun (WGS) entry which is preliminary data.</text>
</comment>
<sequence>MFLEEHLCLCYAEKKEKLYGIQDLLENQENTKLIKLWYENDQLDPVARKQVEEYMFSAGKEKEVKKVDKFAKYREKKADCHLHPLDLSLYDKILEFKKANAVLLEFDFNFPDYKNYTNPLSTEGTNLTYVYESTKWSRVLSKHGRILLSLSFHYGLLSMSLLRLGVHKMNIDLQETSKYCLMAYTVEERLTFIRKLILDDFKVYEITEDVWHSKEDAACFRYAKNESGYASFEYSCCTRTIHDREEICRTLEAENWILIINRLLYAVKIALLFFGPLMLQQWVYSDSIRKTDYIIRLPERLYKTILLRRVKMKDRSSSTDPNEMEEKQQFHIFRKLLKTLPPDRVVPITFKKLHLLVDHKRLMSEQSIPVGLFHTFYENLFRCQYRFVHPFYTCCEESIFGSWYPRFLWFKLGSKSQCNQSCRQYLSWGHVARVIGSLLLLTAISTPYILRVVIYYRYEEDEVDRRDRVRKELNLKKALEGSVLQYLTPNHPILVGLYVIYCISLLLLAFFRACDSDKFDNIARGSVQDLRCISRIHCFRLILAHILLPIEKFGIFCGLIIGCVYWPIVLPICIIITLVYCVPLFYMTGRFLIHTRPKFLRTKPLSSPRRSYKRGLLSPSISESVTSFESALLLNNISPQENRNDDTGIPGGIRSKSLTSTVVSTTVAICCIVVMYCIMLMFAECVGFLIEIFVFSVFGIVLNVGRAAVYICLFFWALLYTVRCYNSVYDKYMNLNKALFKMITEKLKAATRETAQLRESGMNTAVKYYSPMELHETHLHELQLQREDYASDRIESSRLVVEQDRLCDSIEYREDKLHWKMLNMVLFVDHKDRPRIPKELFESVCQIEAPGCPGPVYQSLVLATRHLLYMLTFLAFIGSIIWGVGRVYDIPPLLHLCAILAAGFIPLIIRYVLRSRDRDKEFVHQYTLEGKVQQIIRSFNQVWPVYDLSFRIVQEDEEDTAPKQMADDSSNQEISLGIASSDPTHVDLLISIRDDGLETSQGSESASPDTPNNAITSDAARSLMSERSSVSEKQTVDVIVDLNKGGSPIVRQSMSESPPSNGGPQYQTPRSCSALEDGASGLFGSGNIKEYILSRKKRRTGRLVNKLISSEAPVFQKVTSASQMVEMALNVVNIIVDMNNRRFMVMIERAELDLNNEIQALGTQLSNEISTLSIEYEMLLERKNQLGTKIFEEKKEKLLKKMLYENIYKGKMYKDNKDDRKTEEIGLKPLKESIDNEKVIHSTKELEDRLMLRKNFLLTQLQYDRLLEEDVEEKKRDKKNEEIRLKLLGVNNISSEMDLDKVLYKKDIIKDSTRIKSILSSFSKKNTIVVYLCIGLALLLVTSSLFAFILNNRKDIINKNLSRSISNDESEFTV</sequence>
<name>A0A7I8VA72_9ANNE</name>
<evidence type="ECO:0000256" key="1">
    <source>
        <dbReference type="SAM" id="MobiDB-lite"/>
    </source>
</evidence>
<organism evidence="3 4">
    <name type="scientific">Dimorphilus gyrociliatus</name>
    <dbReference type="NCBI Taxonomy" id="2664684"/>
    <lineage>
        <taxon>Eukaryota</taxon>
        <taxon>Metazoa</taxon>
        <taxon>Spiralia</taxon>
        <taxon>Lophotrochozoa</taxon>
        <taxon>Annelida</taxon>
        <taxon>Polychaeta</taxon>
        <taxon>Polychaeta incertae sedis</taxon>
        <taxon>Dinophilidae</taxon>
        <taxon>Dimorphilus</taxon>
    </lineage>
</organism>
<keyword evidence="2" id="KW-0472">Membrane</keyword>
<gene>
    <name evidence="3" type="ORF">DGYR_LOCUS1310</name>
</gene>